<reference evidence="2" key="2">
    <citation type="submission" date="2019-10" db="EMBL/GenBank/DDBJ databases">
        <authorList>
            <consortium name="NCBI Genome Project"/>
        </authorList>
    </citation>
    <scope>NUCLEOTIDE SEQUENCE</scope>
    <source>
        <strain evidence="2">NI907</strain>
    </source>
</reference>
<reference evidence="2" key="1">
    <citation type="journal article" date="2019" name="Mol. Biol. Evol.">
        <title>Blast fungal genomes show frequent chromosomal changes, gene gains and losses, and effector gene turnover.</title>
        <authorList>
            <person name="Gomez Luciano L.B."/>
            <person name="Jason Tsai I."/>
            <person name="Chuma I."/>
            <person name="Tosa Y."/>
            <person name="Chen Y.H."/>
            <person name="Li J.Y."/>
            <person name="Li M.Y."/>
            <person name="Jade Lu M.Y."/>
            <person name="Nakayashiki H."/>
            <person name="Li W.H."/>
        </authorList>
    </citation>
    <scope>NUCLEOTIDE SEQUENCE</scope>
    <source>
        <strain evidence="2">NI907</strain>
    </source>
</reference>
<name>A0A6P8BLB1_PYRGI</name>
<accession>A0A6P8BLB1</accession>
<dbReference type="GeneID" id="41955004"/>
<reference evidence="2" key="3">
    <citation type="submission" date="2025-08" db="UniProtKB">
        <authorList>
            <consortium name="RefSeq"/>
        </authorList>
    </citation>
    <scope>IDENTIFICATION</scope>
    <source>
        <strain evidence="2">NI907</strain>
    </source>
</reference>
<evidence type="ECO:0000313" key="1">
    <source>
        <dbReference type="Proteomes" id="UP000515153"/>
    </source>
</evidence>
<dbReference type="KEGG" id="pgri:PgNI_00004"/>
<dbReference type="Proteomes" id="UP000515153">
    <property type="component" value="Unplaced"/>
</dbReference>
<proteinExistence type="predicted"/>
<gene>
    <name evidence="2" type="ORF">PgNI_00004</name>
</gene>
<dbReference type="RefSeq" id="XP_030988078.1">
    <property type="nucleotide sequence ID" value="XM_031120090.1"/>
</dbReference>
<keyword evidence="1" id="KW-1185">Reference proteome</keyword>
<sequence length="191" mass="19790">MWRSTAKTSNKNLGPVVNPGLGGNHGCGGPFPGYGGGASRGQFSSSPTAGSATSGQYYRFLLLLEEATLHGGEVGNAQLAPSIACRCFVVANFHQAADVLKLACTHLTCVHDLPGLDALWAGQCEGNRIADHAVDSFGAHDVHPHAHVASAIPPCVSNAAASFYQGLSAPIFVSGIGRSRTSPPWKTWPSL</sequence>
<organism evidence="1 2">
    <name type="scientific">Pyricularia grisea</name>
    <name type="common">Crabgrass-specific blast fungus</name>
    <name type="synonym">Magnaporthe grisea</name>
    <dbReference type="NCBI Taxonomy" id="148305"/>
    <lineage>
        <taxon>Eukaryota</taxon>
        <taxon>Fungi</taxon>
        <taxon>Dikarya</taxon>
        <taxon>Ascomycota</taxon>
        <taxon>Pezizomycotina</taxon>
        <taxon>Sordariomycetes</taxon>
        <taxon>Sordariomycetidae</taxon>
        <taxon>Magnaporthales</taxon>
        <taxon>Pyriculariaceae</taxon>
        <taxon>Pyricularia</taxon>
    </lineage>
</organism>
<dbReference type="AlphaFoldDB" id="A0A6P8BLB1"/>
<evidence type="ECO:0000313" key="2">
    <source>
        <dbReference type="RefSeq" id="XP_030988078.1"/>
    </source>
</evidence>
<protein>
    <submittedName>
        <fullName evidence="2">Uncharacterized protein</fullName>
    </submittedName>
</protein>